<name>A0A0G4F4F0_9ALVE</name>
<feature type="compositionally biased region" description="Basic and acidic residues" evidence="2">
    <location>
        <begin position="554"/>
        <end position="563"/>
    </location>
</feature>
<dbReference type="AlphaFoldDB" id="A0A0G4F4F0"/>
<dbReference type="GO" id="GO:0000398">
    <property type="term" value="P:mRNA splicing, via spliceosome"/>
    <property type="evidence" value="ECO:0007669"/>
    <property type="project" value="TreeGrafter"/>
</dbReference>
<dbReference type="InterPro" id="IPR051112">
    <property type="entry name" value="CWC26_splicing_factor"/>
</dbReference>
<evidence type="ECO:0000313" key="3">
    <source>
        <dbReference type="EMBL" id="CEM06679.1"/>
    </source>
</evidence>
<sequence length="615" mass="69538">MASKAELLARYTKGSSGQAPQKKKKRDSSGPAGGFTIRDDEDVLMNQERLSVLENDDSMDQEVMRRHYEAVGGGEEDGDGEDEPMIADGTDAQLIAEYRVQKATRKWEYPEENEGLPASSHPSKENRDRQELHKGLPKSSAPNPTIKKEPVGFAVRKIDRRKQEDQSPPRRGRRDDDRDQSPPRRGRRDGDGDQSPPRRGGRDRDGDQSPPRRGRRDDDRDQSPPRRGGRDGDRDQSPPRRGRRDDDRDQSPPRRGRRDGDGDQSPPRRGRRDGDGDQSPPRRGRRDGDGDQSPSRRGGRDDDGDQSPPRRGGRDRDGDQSPPRRGRGDGDGDQSPPRRGGRDRDGDQSPPRKMKKEEGTMGSPARHNRGDRDEDIPLPRVKEEEKAEVKKDREAGKKKMSSGHSAGLVDAATLRREQEELKRKREEDLEGMDPDKLGRNADVIYRDKQGRKITQEEWQKQNEKKRKREKSPPQKLEWGRGLVQNKKDEDKAAEEARIAAQPLARYDIDDALDMDLKQRGRWGDPLANLGGGGEEGDEDLDPSQTGEGASAAAERPRKAEPRCPHPSPPNRFGIPAGYRWDGQIRGNKYEERWIAARHRDQEKRDEAYKAQMEGI</sequence>
<feature type="region of interest" description="Disordered" evidence="2">
    <location>
        <begin position="1"/>
        <end position="40"/>
    </location>
</feature>
<protein>
    <recommendedName>
        <fullName evidence="4">BUD13 homolog</fullName>
    </recommendedName>
</protein>
<feature type="region of interest" description="Disordered" evidence="2">
    <location>
        <begin position="105"/>
        <end position="579"/>
    </location>
</feature>
<evidence type="ECO:0000256" key="2">
    <source>
        <dbReference type="SAM" id="MobiDB-lite"/>
    </source>
</evidence>
<dbReference type="PANTHER" id="PTHR31809">
    <property type="entry name" value="BUD13 HOMOLOG"/>
    <property type="match status" value="1"/>
</dbReference>
<dbReference type="GO" id="GO:0070274">
    <property type="term" value="C:RES complex"/>
    <property type="evidence" value="ECO:0007669"/>
    <property type="project" value="TreeGrafter"/>
</dbReference>
<organism evidence="3">
    <name type="scientific">Chromera velia CCMP2878</name>
    <dbReference type="NCBI Taxonomy" id="1169474"/>
    <lineage>
        <taxon>Eukaryota</taxon>
        <taxon>Sar</taxon>
        <taxon>Alveolata</taxon>
        <taxon>Colpodellida</taxon>
        <taxon>Chromeraceae</taxon>
        <taxon>Chromera</taxon>
    </lineage>
</organism>
<dbReference type="EMBL" id="CDMZ01000103">
    <property type="protein sequence ID" value="CEM06679.1"/>
    <property type="molecule type" value="Genomic_DNA"/>
</dbReference>
<reference evidence="3" key="1">
    <citation type="submission" date="2014-11" db="EMBL/GenBank/DDBJ databases">
        <authorList>
            <person name="Otto D Thomas"/>
            <person name="Naeem Raeece"/>
        </authorList>
    </citation>
    <scope>NUCLEOTIDE SEQUENCE</scope>
</reference>
<feature type="compositionally biased region" description="Basic and acidic residues" evidence="2">
    <location>
        <begin position="161"/>
        <end position="182"/>
    </location>
</feature>
<accession>A0A0G4F4F0</accession>
<evidence type="ECO:0008006" key="4">
    <source>
        <dbReference type="Google" id="ProtNLM"/>
    </source>
</evidence>
<dbReference type="GO" id="GO:0003723">
    <property type="term" value="F:RNA binding"/>
    <property type="evidence" value="ECO:0007669"/>
    <property type="project" value="TreeGrafter"/>
</dbReference>
<dbReference type="VEuPathDB" id="CryptoDB:Cvel_15019"/>
<feature type="compositionally biased region" description="Basic and acidic residues" evidence="2">
    <location>
        <begin position="215"/>
        <end position="252"/>
    </location>
</feature>
<feature type="region of interest" description="Disordered" evidence="2">
    <location>
        <begin position="52"/>
        <end position="88"/>
    </location>
</feature>
<feature type="compositionally biased region" description="Basic and acidic residues" evidence="2">
    <location>
        <begin position="122"/>
        <end position="134"/>
    </location>
</feature>
<feature type="compositionally biased region" description="Basic and acidic residues" evidence="2">
    <location>
        <begin position="413"/>
        <end position="462"/>
    </location>
</feature>
<comment type="similarity">
    <text evidence="1">Belongs to the CWC26 family.</text>
</comment>
<dbReference type="Pfam" id="PF09736">
    <property type="entry name" value="Bud13"/>
    <property type="match status" value="1"/>
</dbReference>
<feature type="compositionally biased region" description="Basic and acidic residues" evidence="2">
    <location>
        <begin position="485"/>
        <end position="497"/>
    </location>
</feature>
<evidence type="ECO:0000256" key="1">
    <source>
        <dbReference type="ARBA" id="ARBA00011069"/>
    </source>
</evidence>
<dbReference type="PANTHER" id="PTHR31809:SF0">
    <property type="entry name" value="BUD13 HOMOLOG"/>
    <property type="match status" value="1"/>
</dbReference>
<proteinExistence type="inferred from homology"/>
<gene>
    <name evidence="3" type="ORF">Cvel_15019</name>
</gene>
<feature type="compositionally biased region" description="Basic and acidic residues" evidence="2">
    <location>
        <begin position="368"/>
        <end position="397"/>
    </location>
</feature>
<dbReference type="GO" id="GO:0005684">
    <property type="term" value="C:U2-type spliceosomal complex"/>
    <property type="evidence" value="ECO:0007669"/>
    <property type="project" value="TreeGrafter"/>
</dbReference>
<dbReference type="InterPro" id="IPR018609">
    <property type="entry name" value="Bud13"/>
</dbReference>
<feature type="compositionally biased region" description="Acidic residues" evidence="2">
    <location>
        <begin position="74"/>
        <end position="85"/>
    </location>
</feature>